<dbReference type="EMBL" id="JANPWB010000014">
    <property type="protein sequence ID" value="KAJ1099659.1"/>
    <property type="molecule type" value="Genomic_DNA"/>
</dbReference>
<evidence type="ECO:0000313" key="1">
    <source>
        <dbReference type="EMBL" id="KAJ1099659.1"/>
    </source>
</evidence>
<organism evidence="1 2">
    <name type="scientific">Pleurodeles waltl</name>
    <name type="common">Iberian ribbed newt</name>
    <dbReference type="NCBI Taxonomy" id="8319"/>
    <lineage>
        <taxon>Eukaryota</taxon>
        <taxon>Metazoa</taxon>
        <taxon>Chordata</taxon>
        <taxon>Craniata</taxon>
        <taxon>Vertebrata</taxon>
        <taxon>Euteleostomi</taxon>
        <taxon>Amphibia</taxon>
        <taxon>Batrachia</taxon>
        <taxon>Caudata</taxon>
        <taxon>Salamandroidea</taxon>
        <taxon>Salamandridae</taxon>
        <taxon>Pleurodelinae</taxon>
        <taxon>Pleurodeles</taxon>
    </lineage>
</organism>
<reference evidence="1" key="1">
    <citation type="journal article" date="2022" name="bioRxiv">
        <title>Sequencing and chromosome-scale assembly of the giantPleurodeles waltlgenome.</title>
        <authorList>
            <person name="Brown T."/>
            <person name="Elewa A."/>
            <person name="Iarovenko S."/>
            <person name="Subramanian E."/>
            <person name="Araus A.J."/>
            <person name="Petzold A."/>
            <person name="Susuki M."/>
            <person name="Suzuki K.-i.T."/>
            <person name="Hayashi T."/>
            <person name="Toyoda A."/>
            <person name="Oliveira C."/>
            <person name="Osipova E."/>
            <person name="Leigh N.D."/>
            <person name="Simon A."/>
            <person name="Yun M.H."/>
        </authorList>
    </citation>
    <scope>NUCLEOTIDE SEQUENCE</scope>
    <source>
        <strain evidence="1">20211129_DDA</strain>
        <tissue evidence="1">Liver</tissue>
    </source>
</reference>
<dbReference type="Proteomes" id="UP001066276">
    <property type="component" value="Chromosome 10"/>
</dbReference>
<dbReference type="AlphaFoldDB" id="A0AAV7M996"/>
<accession>A0AAV7M996</accession>
<gene>
    <name evidence="1" type="ORF">NDU88_004758</name>
</gene>
<protein>
    <submittedName>
        <fullName evidence="1">Uncharacterized protein</fullName>
    </submittedName>
</protein>
<proteinExistence type="predicted"/>
<name>A0AAV7M996_PLEWA</name>
<sequence>MLRTCKGKWQRLDTVEHTHNAQEEEIDQHRRYILDLQESNKDLQYRVEDLENRLWRSNICIRGLLTQAITGKVEDFVIHLFRHVAPDLKDQDLLLDRTHRAGRPAQSAIISGKPS</sequence>
<keyword evidence="2" id="KW-1185">Reference proteome</keyword>
<evidence type="ECO:0000313" key="2">
    <source>
        <dbReference type="Proteomes" id="UP001066276"/>
    </source>
</evidence>
<comment type="caution">
    <text evidence="1">The sequence shown here is derived from an EMBL/GenBank/DDBJ whole genome shotgun (WGS) entry which is preliminary data.</text>
</comment>